<feature type="region of interest" description="Disordered" evidence="1">
    <location>
        <begin position="65"/>
        <end position="98"/>
    </location>
</feature>
<feature type="compositionally biased region" description="Polar residues" evidence="1">
    <location>
        <begin position="158"/>
        <end position="169"/>
    </location>
</feature>
<feature type="compositionally biased region" description="Basic and acidic residues" evidence="1">
    <location>
        <begin position="137"/>
        <end position="157"/>
    </location>
</feature>
<evidence type="ECO:0000256" key="1">
    <source>
        <dbReference type="SAM" id="MobiDB-lite"/>
    </source>
</evidence>
<feature type="compositionally biased region" description="Basic and acidic residues" evidence="1">
    <location>
        <begin position="75"/>
        <end position="98"/>
    </location>
</feature>
<gene>
    <name evidence="2" type="ORF">SCF082_LOCUS40177</name>
</gene>
<dbReference type="Proteomes" id="UP001642464">
    <property type="component" value="Unassembled WGS sequence"/>
</dbReference>
<name>A0ABP0QC30_9DINO</name>
<keyword evidence="3" id="KW-1185">Reference proteome</keyword>
<dbReference type="EMBL" id="CAXAMM010039210">
    <property type="protein sequence ID" value="CAK9084726.1"/>
    <property type="molecule type" value="Genomic_DNA"/>
</dbReference>
<comment type="caution">
    <text evidence="2">The sequence shown here is derived from an EMBL/GenBank/DDBJ whole genome shotgun (WGS) entry which is preliminary data.</text>
</comment>
<evidence type="ECO:0000313" key="3">
    <source>
        <dbReference type="Proteomes" id="UP001642464"/>
    </source>
</evidence>
<feature type="compositionally biased region" description="Polar residues" evidence="1">
    <location>
        <begin position="125"/>
        <end position="136"/>
    </location>
</feature>
<accession>A0ABP0QC30</accession>
<feature type="region of interest" description="Disordered" evidence="1">
    <location>
        <begin position="120"/>
        <end position="180"/>
    </location>
</feature>
<proteinExistence type="predicted"/>
<evidence type="ECO:0000313" key="2">
    <source>
        <dbReference type="EMBL" id="CAK9084726.1"/>
    </source>
</evidence>
<feature type="compositionally biased region" description="Basic and acidic residues" evidence="1">
    <location>
        <begin position="170"/>
        <end position="179"/>
    </location>
</feature>
<reference evidence="2 3" key="1">
    <citation type="submission" date="2024-02" db="EMBL/GenBank/DDBJ databases">
        <authorList>
            <person name="Chen Y."/>
            <person name="Shah S."/>
            <person name="Dougan E. K."/>
            <person name="Thang M."/>
            <person name="Chan C."/>
        </authorList>
    </citation>
    <scope>NUCLEOTIDE SEQUENCE [LARGE SCALE GENOMIC DNA]</scope>
</reference>
<organism evidence="2 3">
    <name type="scientific">Durusdinium trenchii</name>
    <dbReference type="NCBI Taxonomy" id="1381693"/>
    <lineage>
        <taxon>Eukaryota</taxon>
        <taxon>Sar</taxon>
        <taxon>Alveolata</taxon>
        <taxon>Dinophyceae</taxon>
        <taxon>Suessiales</taxon>
        <taxon>Symbiodiniaceae</taxon>
        <taxon>Durusdinium</taxon>
    </lineage>
</organism>
<sequence>MMDDSIVTRVSWTTVKEQHADLLFYAAESVQPPPLMESLKPLAPQPAVGSQAPCEAGARPYGMVNGVNGVNGKSRSPERVDALERHRSRQEVEDRRLGRSEVNGRSRCIFFTLAATFGSPEHSVQETLRPSASSESDPVRLGRSEVNGRSRSPEHSVQESLRPSASSESDPVRLEECQRSDQVIVPSGGGIFDFDALDEKEESLARGAS</sequence>
<protein>
    <submittedName>
        <fullName evidence="2">Uncharacterized protein</fullName>
    </submittedName>
</protein>